<dbReference type="STRING" id="1157962.A0A250WU60"/>
<dbReference type="PROSITE" id="PS50056">
    <property type="entry name" value="TYR_PHOSPHATASE_2"/>
    <property type="match status" value="1"/>
</dbReference>
<feature type="compositionally biased region" description="Polar residues" evidence="1">
    <location>
        <begin position="941"/>
        <end position="956"/>
    </location>
</feature>
<dbReference type="PANTHER" id="PTHR47100:SF5">
    <property type="entry name" value="DUAL SPECIFICITY PROTEIN PHOSPHATASE PHS1"/>
    <property type="match status" value="1"/>
</dbReference>
<evidence type="ECO:0000256" key="1">
    <source>
        <dbReference type="SAM" id="MobiDB-lite"/>
    </source>
</evidence>
<dbReference type="Pfam" id="PF00782">
    <property type="entry name" value="DSPc"/>
    <property type="match status" value="1"/>
</dbReference>
<sequence>MWRLSLRALSGFNRNDASELAAILQEASPDIRVDADMPLQRSMMSSRSLLQQSPAQQMRSLHDQIRLASPMSIEEGQVDWSRLVAAVSTEALSTAAAAAASTCSMCGGITGGGGGSVLMAATSGCTACGAGKKKSAAVLQVAMNSGGRVFFLIFRPKQGVLAGLEELAVIKFAPTRLLMQAEQFANVITRHLLDISAPDCCIIRQAGATASEWKDVEAAVKRLGPAAEELASELSSLPCFLLMEFVRGKPLLECADAFEGVHVPSMFEDLGRLFLLDMVLGNADRLPCIDLGWRGNPSNIMHGARGSKFAGRAVAIDSCVPRRPPAARLSREDAAVDRLAQLLLNDPAFTLSMLRGGLMAGSRGAVAALAARPGTCVASFQRGLKSCLEKVVAIKGLLEMVHQKMNDWVIEFIDDVRKHKPQLDDIILNKSPKGGAAAASSGGSPAQAANNLVYPAVKNGARAAARKWLQQAATAEADGNSSAAAVVLPRSGRLGGLHQGSAPKPLLSKNLRRGAAAVAGGLMGGQNAKNAFSHNSQYAVRTLTGIERPMTANPLSCGATVSSACSTSSTSTIPASNACADNLTDDLMNSQQRSMVHLPPITITSSGDTSPQQQVSTNSPNDAPSADQDDYNGRYHYHYHAAVIRRGKRSTYSGSGYSSANPHQSTEVKVIVAETPPSHDRSNRRLVRPWSGDPAAGGSPRVLMPASSATARQRNIISDTRYSSKNRAISVNSHDTHWDNMQWQAGKRSMDVRQEDTGLTMSHLQIYDDVLGLSSATSCGSASVSAEEEESPGQIATGATGATEPNIGRSWRSTEGCAAADVPLMMLATRQPSDQFGVKLPLAPPPRTPPAGITMSRSSSASSSAAATAVLAPPSALIEAVQEFSLTPVVAAAALASPLLQVLQDYDETCHADPQHRTAATPLTAPASTAAGRTGIFSDAVHTSFQPTPPTISGHSNPVADSCRSCPPAMTAGRRSSSSSSSSSGGGRESSLRVQQLLDPSVVEAMWRGVAAAHQQQLNHQQSVVTVPPVAQDAITYYKDQGQANLQLTLALKAVRNEALHDDALGNRMQHWADEFRTRGLALKEAVDEWQARNGVEKVLTTGFLDGTHPIVDSYELKVRLDHMLRRLRVLEEASAARAPAKILPGLFVGGAVCADSYALLHHMGITHIVNATKEVLPPPNSAGFSVLVVPLRDVDDEDITQHFDLAAAFIDEARGKPPAMMAPADPAALLLNFNSTVNIHDNTRGLQHKQPLLQPHLADDPSKPRTRPVSAASLLLPPKNNPVSRAADGHQLALETMASSATRPLQPTAAAATAVDDDLAAGSDISTALLYTLSSAEMVSLAPPEASSLSGVDAALASGSHPDHNDRPEIRKDNNRMNSTGHTERNRDSNVSIRASGSNQTQIPSRSAPLVGQPAAGGRKRASSTTAAVSSLHTLRGGVLVHCSEGKSRSVTLVLAYLILTQRWTLKQALNHVRACRPVACPNAGFMSRLVQLDVQVHGKASLNPGDESLSLKKGKPEPRTCVLCGAQMVSVASLKVHMKSKHPQADGA</sequence>
<feature type="region of interest" description="Disordered" evidence="1">
    <location>
        <begin position="1356"/>
        <end position="1426"/>
    </location>
</feature>
<dbReference type="EMBL" id="BEGY01000007">
    <property type="protein sequence ID" value="GAX74335.1"/>
    <property type="molecule type" value="Genomic_DNA"/>
</dbReference>
<dbReference type="Gene3D" id="1.10.1070.11">
    <property type="entry name" value="Phosphatidylinositol 3-/4-kinase, catalytic domain"/>
    <property type="match status" value="1"/>
</dbReference>
<evidence type="ECO:0000313" key="4">
    <source>
        <dbReference type="Proteomes" id="UP000232323"/>
    </source>
</evidence>
<dbReference type="InterPro" id="IPR000387">
    <property type="entry name" value="Tyr_Pase_dom"/>
</dbReference>
<feature type="compositionally biased region" description="Basic and acidic residues" evidence="1">
    <location>
        <begin position="1362"/>
        <end position="1376"/>
    </location>
</feature>
<feature type="domain" description="Tyrosine specific protein phosphatases" evidence="2">
    <location>
        <begin position="1440"/>
        <end position="1479"/>
    </location>
</feature>
<dbReference type="InterPro" id="IPR011009">
    <property type="entry name" value="Kinase-like_dom_sf"/>
</dbReference>
<feature type="compositionally biased region" description="Low complexity" evidence="1">
    <location>
        <begin position="973"/>
        <end position="983"/>
    </location>
</feature>
<feature type="compositionally biased region" description="Polar residues" evidence="1">
    <location>
        <begin position="1390"/>
        <end position="1406"/>
    </location>
</feature>
<reference evidence="3 4" key="1">
    <citation type="submission" date="2017-08" db="EMBL/GenBank/DDBJ databases">
        <title>Acidophilic green algal genome provides insights into adaptation to an acidic environment.</title>
        <authorList>
            <person name="Hirooka S."/>
            <person name="Hirose Y."/>
            <person name="Kanesaki Y."/>
            <person name="Higuchi S."/>
            <person name="Fujiwara T."/>
            <person name="Onuma R."/>
            <person name="Era A."/>
            <person name="Ohbayashi R."/>
            <person name="Uzuka A."/>
            <person name="Nozaki H."/>
            <person name="Yoshikawa H."/>
            <person name="Miyagishima S.Y."/>
        </authorList>
    </citation>
    <scope>NUCLEOTIDE SEQUENCE [LARGE SCALE GENOMIC DNA]</scope>
    <source>
        <strain evidence="3 4">NIES-2499</strain>
    </source>
</reference>
<dbReference type="OrthoDB" id="10252009at2759"/>
<dbReference type="SUPFAM" id="SSF56112">
    <property type="entry name" value="Protein kinase-like (PK-like)"/>
    <property type="match status" value="1"/>
</dbReference>
<keyword evidence="4" id="KW-1185">Reference proteome</keyword>
<dbReference type="PANTHER" id="PTHR47100">
    <property type="entry name" value="DUAL SPECIFICITY PROTEIN PHOSPHATASE PHS1"/>
    <property type="match status" value="1"/>
</dbReference>
<evidence type="ECO:0000313" key="3">
    <source>
        <dbReference type="EMBL" id="GAX74335.1"/>
    </source>
</evidence>
<dbReference type="GO" id="GO:0043622">
    <property type="term" value="P:cortical microtubule organization"/>
    <property type="evidence" value="ECO:0007669"/>
    <property type="project" value="InterPro"/>
</dbReference>
<feature type="region of interest" description="Disordered" evidence="1">
    <location>
        <begin position="941"/>
        <end position="993"/>
    </location>
</feature>
<feature type="region of interest" description="Disordered" evidence="1">
    <location>
        <begin position="782"/>
        <end position="810"/>
    </location>
</feature>
<proteinExistence type="predicted"/>
<gene>
    <name evidence="3" type="ORF">CEUSTIGMA_g1784.t1</name>
</gene>
<comment type="caution">
    <text evidence="3">The sequence shown here is derived from an EMBL/GenBank/DDBJ whole genome shotgun (WGS) entry which is preliminary data.</text>
</comment>
<dbReference type="SMART" id="SM00195">
    <property type="entry name" value="DSPc"/>
    <property type="match status" value="1"/>
</dbReference>
<dbReference type="Proteomes" id="UP000232323">
    <property type="component" value="Unassembled WGS sequence"/>
</dbReference>
<feature type="region of interest" description="Disordered" evidence="1">
    <location>
        <begin position="675"/>
        <end position="712"/>
    </location>
</feature>
<dbReference type="InterPro" id="IPR000340">
    <property type="entry name" value="Dual-sp_phosphatase_cat-dom"/>
</dbReference>
<feature type="compositionally biased region" description="Polar residues" evidence="1">
    <location>
        <begin position="602"/>
        <end position="622"/>
    </location>
</feature>
<dbReference type="GO" id="GO:0004721">
    <property type="term" value="F:phosphoprotein phosphatase activity"/>
    <property type="evidence" value="ECO:0007669"/>
    <property type="project" value="InterPro"/>
</dbReference>
<dbReference type="InterPro" id="IPR029021">
    <property type="entry name" value="Prot-tyrosine_phosphatase-like"/>
</dbReference>
<dbReference type="InterPro" id="IPR020422">
    <property type="entry name" value="TYR_PHOSPHATASE_DUAL_dom"/>
</dbReference>
<dbReference type="InterPro" id="IPR035010">
    <property type="entry name" value="PHS1"/>
</dbReference>
<dbReference type="CDD" id="cd14498">
    <property type="entry name" value="DSP"/>
    <property type="match status" value="2"/>
</dbReference>
<dbReference type="SUPFAM" id="SSF52799">
    <property type="entry name" value="(Phosphotyrosine protein) phosphatases II"/>
    <property type="match status" value="1"/>
</dbReference>
<dbReference type="PRINTS" id="PR01908">
    <property type="entry name" value="ADSPHPHTASE"/>
</dbReference>
<dbReference type="InterPro" id="IPR015275">
    <property type="entry name" value="Actin-fragmin_kin_cat_dom"/>
</dbReference>
<dbReference type="GO" id="GO:0009737">
    <property type="term" value="P:response to abscisic acid"/>
    <property type="evidence" value="ECO:0007669"/>
    <property type="project" value="InterPro"/>
</dbReference>
<dbReference type="InterPro" id="IPR013087">
    <property type="entry name" value="Znf_C2H2_type"/>
</dbReference>
<dbReference type="InterPro" id="IPR036940">
    <property type="entry name" value="PI3/4_kinase_cat_sf"/>
</dbReference>
<feature type="region of interest" description="Disordered" evidence="1">
    <location>
        <begin position="600"/>
        <end position="632"/>
    </location>
</feature>
<dbReference type="Pfam" id="PF09192">
    <property type="entry name" value="Act-Frag_cataly"/>
    <property type="match status" value="1"/>
</dbReference>
<organism evidence="3 4">
    <name type="scientific">Chlamydomonas eustigma</name>
    <dbReference type="NCBI Taxonomy" id="1157962"/>
    <lineage>
        <taxon>Eukaryota</taxon>
        <taxon>Viridiplantae</taxon>
        <taxon>Chlorophyta</taxon>
        <taxon>core chlorophytes</taxon>
        <taxon>Chlorophyceae</taxon>
        <taxon>CS clade</taxon>
        <taxon>Chlamydomonadales</taxon>
        <taxon>Chlamydomonadaceae</taxon>
        <taxon>Chlamydomonas</taxon>
    </lineage>
</organism>
<accession>A0A250WU60</accession>
<protein>
    <recommendedName>
        <fullName evidence="2">Tyrosine specific protein phosphatases domain-containing protein</fullName>
    </recommendedName>
</protein>
<dbReference type="PROSITE" id="PS00028">
    <property type="entry name" value="ZINC_FINGER_C2H2_1"/>
    <property type="match status" value="1"/>
</dbReference>
<name>A0A250WU60_9CHLO</name>
<evidence type="ECO:0000259" key="2">
    <source>
        <dbReference type="PROSITE" id="PS50056"/>
    </source>
</evidence>
<dbReference type="Gene3D" id="3.90.190.10">
    <property type="entry name" value="Protein tyrosine phosphatase superfamily"/>
    <property type="match status" value="2"/>
</dbReference>